<evidence type="ECO:0000313" key="3">
    <source>
        <dbReference type="Proteomes" id="UP000323000"/>
    </source>
</evidence>
<keyword evidence="3" id="KW-1185">Reference proteome</keyword>
<dbReference type="AlphaFoldDB" id="A0A5C7I5Q2"/>
<feature type="compositionally biased region" description="Basic and acidic residues" evidence="1">
    <location>
        <begin position="50"/>
        <end position="59"/>
    </location>
</feature>
<gene>
    <name evidence="2" type="ORF">EZV62_011438</name>
</gene>
<organism evidence="2 3">
    <name type="scientific">Acer yangbiense</name>
    <dbReference type="NCBI Taxonomy" id="1000413"/>
    <lineage>
        <taxon>Eukaryota</taxon>
        <taxon>Viridiplantae</taxon>
        <taxon>Streptophyta</taxon>
        <taxon>Embryophyta</taxon>
        <taxon>Tracheophyta</taxon>
        <taxon>Spermatophyta</taxon>
        <taxon>Magnoliopsida</taxon>
        <taxon>eudicotyledons</taxon>
        <taxon>Gunneridae</taxon>
        <taxon>Pentapetalae</taxon>
        <taxon>rosids</taxon>
        <taxon>malvids</taxon>
        <taxon>Sapindales</taxon>
        <taxon>Sapindaceae</taxon>
        <taxon>Hippocastanoideae</taxon>
        <taxon>Acereae</taxon>
        <taxon>Acer</taxon>
    </lineage>
</organism>
<proteinExistence type="predicted"/>
<comment type="caution">
    <text evidence="2">The sequence shown here is derived from an EMBL/GenBank/DDBJ whole genome shotgun (WGS) entry which is preliminary data.</text>
</comment>
<dbReference type="EMBL" id="VAHF01000004">
    <property type="protein sequence ID" value="TXG64444.1"/>
    <property type="molecule type" value="Genomic_DNA"/>
</dbReference>
<name>A0A5C7I5Q2_9ROSI</name>
<dbReference type="OrthoDB" id="10577201at2759"/>
<evidence type="ECO:0000313" key="2">
    <source>
        <dbReference type="EMBL" id="TXG64444.1"/>
    </source>
</evidence>
<feature type="region of interest" description="Disordered" evidence="1">
    <location>
        <begin position="30"/>
        <end position="66"/>
    </location>
</feature>
<sequence length="66" mass="7626">MASKPGILTDWPWTPLGNFKGPLRLSEIPTYPMENASQPDLDQPFSLPDSQRKQQDRRQAYRLRPS</sequence>
<protein>
    <submittedName>
        <fullName evidence="2">Uncharacterized protein</fullName>
    </submittedName>
</protein>
<reference evidence="3" key="1">
    <citation type="journal article" date="2019" name="Gigascience">
        <title>De novo genome assembly of the endangered Acer yangbiense, a plant species with extremely small populations endemic to Yunnan Province, China.</title>
        <authorList>
            <person name="Yang J."/>
            <person name="Wariss H.M."/>
            <person name="Tao L."/>
            <person name="Zhang R."/>
            <person name="Yun Q."/>
            <person name="Hollingsworth P."/>
            <person name="Dao Z."/>
            <person name="Luo G."/>
            <person name="Guo H."/>
            <person name="Ma Y."/>
            <person name="Sun W."/>
        </authorList>
    </citation>
    <scope>NUCLEOTIDE SEQUENCE [LARGE SCALE GENOMIC DNA]</scope>
    <source>
        <strain evidence="3">cv. Malutang</strain>
    </source>
</reference>
<evidence type="ECO:0000256" key="1">
    <source>
        <dbReference type="SAM" id="MobiDB-lite"/>
    </source>
</evidence>
<accession>A0A5C7I5Q2</accession>
<dbReference type="Proteomes" id="UP000323000">
    <property type="component" value="Chromosome 4"/>
</dbReference>